<evidence type="ECO:0000256" key="2">
    <source>
        <dbReference type="SAM" id="Phobius"/>
    </source>
</evidence>
<evidence type="ECO:0000313" key="4">
    <source>
        <dbReference type="Proteomes" id="UP001205890"/>
    </source>
</evidence>
<sequence length="641" mass="69380">MTAQLRVQLVRVGIVYLLLAALCTWQWHFIYIGLISNTYLNVMIIAVFVFGSSRVIIGMFKLRNEHRAVAALQEIWSDITDTRKNGVTDPLARHFRCFEPGTLYRRPHLLGHIFDFTQEELLRNKRMRISVSTMQNLVHAVDGRIALDRQLVIYLTGVCILLGLLGTFIGLMEMVGSVGAIIGGVAGEDATSPDAVKGLIRDLQVPLTAMATGFSASLFGLFGSLVLGLISRFASQATNAVRDEFEAWLAGISDMENANEIQPTGEGTGLRVVAGQIGGLAVALMGSFRHANQTFDAAAESIRRLAQRHGEQAEMLSDVCRHIESFSRHENDIRDALARTDATRAELSELRREVAQVAERVDTRLVEGFAGVGQRIEAHHGSHLAVLRQLAADQHAMGEQARQNTARLDESFTTLAASVEGARQELTDRIAAISNAQDVAVTKMREVETLAHLGNAHAAAAETWQERHGEALAALARREGDTATTVHSLTEQMARQPEAFAAAIRPALDAGLGEIARAMSETARTLGVGFTRLSEEQAELAASLDTSGPANVMVHELRGVARSIESGMADGFADLSRTMEAVLVSYSELARGNHRSPQPDIAPISFAPAEAPASPLDSVQSLARLRALAEKLRSGSPAARN</sequence>
<reference evidence="3 4" key="1">
    <citation type="submission" date="2022-07" db="EMBL/GenBank/DDBJ databases">
        <authorList>
            <person name="Li W.-J."/>
            <person name="Deng Q.-Q."/>
        </authorList>
    </citation>
    <scope>NUCLEOTIDE SEQUENCE [LARGE SCALE GENOMIC DNA]</scope>
    <source>
        <strain evidence="3 4">SYSU M60028</strain>
    </source>
</reference>
<feature type="transmembrane region" description="Helical" evidence="2">
    <location>
        <begin position="207"/>
        <end position="230"/>
    </location>
</feature>
<comment type="caution">
    <text evidence="3">The sequence shown here is derived from an EMBL/GenBank/DDBJ whole genome shotgun (WGS) entry which is preliminary data.</text>
</comment>
<keyword evidence="2" id="KW-0472">Membrane</keyword>
<feature type="transmembrane region" description="Helical" evidence="2">
    <location>
        <begin position="12"/>
        <end position="32"/>
    </location>
</feature>
<gene>
    <name evidence="3" type="ORF">NK718_16840</name>
</gene>
<dbReference type="RefSeq" id="WP_254744643.1">
    <property type="nucleotide sequence ID" value="NZ_JANCLU010000018.1"/>
</dbReference>
<feature type="transmembrane region" description="Helical" evidence="2">
    <location>
        <begin position="38"/>
        <end position="57"/>
    </location>
</feature>
<keyword evidence="1" id="KW-0175">Coiled coil</keyword>
<dbReference type="Proteomes" id="UP001205890">
    <property type="component" value="Unassembled WGS sequence"/>
</dbReference>
<feature type="coiled-coil region" evidence="1">
    <location>
        <begin position="333"/>
        <end position="360"/>
    </location>
</feature>
<protein>
    <recommendedName>
        <fullName evidence="5">MotA/TolQ/ExbB proton channel domain-containing protein</fullName>
    </recommendedName>
</protein>
<dbReference type="EMBL" id="JANCLU010000018">
    <property type="protein sequence ID" value="MCP8940194.1"/>
    <property type="molecule type" value="Genomic_DNA"/>
</dbReference>
<evidence type="ECO:0000256" key="1">
    <source>
        <dbReference type="SAM" id="Coils"/>
    </source>
</evidence>
<name>A0ABT1LFI9_9HYPH</name>
<evidence type="ECO:0008006" key="5">
    <source>
        <dbReference type="Google" id="ProtNLM"/>
    </source>
</evidence>
<keyword evidence="4" id="KW-1185">Reference proteome</keyword>
<accession>A0ABT1LFI9</accession>
<proteinExistence type="predicted"/>
<organism evidence="3 4">
    <name type="scientific">Alsobacter ponti</name>
    <dbReference type="NCBI Taxonomy" id="2962936"/>
    <lineage>
        <taxon>Bacteria</taxon>
        <taxon>Pseudomonadati</taxon>
        <taxon>Pseudomonadota</taxon>
        <taxon>Alphaproteobacteria</taxon>
        <taxon>Hyphomicrobiales</taxon>
        <taxon>Alsobacteraceae</taxon>
        <taxon>Alsobacter</taxon>
    </lineage>
</organism>
<feature type="transmembrane region" description="Helical" evidence="2">
    <location>
        <begin position="151"/>
        <end position="171"/>
    </location>
</feature>
<keyword evidence="2" id="KW-1133">Transmembrane helix</keyword>
<keyword evidence="2" id="KW-0812">Transmembrane</keyword>
<evidence type="ECO:0000313" key="3">
    <source>
        <dbReference type="EMBL" id="MCP8940194.1"/>
    </source>
</evidence>